<accession>Q4T0N3</accession>
<evidence type="ECO:0000256" key="2">
    <source>
        <dbReference type="SAM" id="SignalP"/>
    </source>
</evidence>
<dbReference type="KEGG" id="tng:GSTEN00009236G001"/>
<comment type="caution">
    <text evidence="3">The sequence shown here is derived from an EMBL/GenBank/DDBJ whole genome shotgun (WGS) entry which is preliminary data.</text>
</comment>
<protein>
    <submittedName>
        <fullName evidence="3">(spotted green pufferfish) hypothetical protein</fullName>
    </submittedName>
</protein>
<reference evidence="3" key="2">
    <citation type="submission" date="2004-02" db="EMBL/GenBank/DDBJ databases">
        <authorList>
            <consortium name="Genoscope"/>
            <consortium name="Whitehead Institute Centre for Genome Research"/>
        </authorList>
    </citation>
    <scope>NUCLEOTIDE SEQUENCE</scope>
</reference>
<feature type="signal peptide" evidence="2">
    <location>
        <begin position="1"/>
        <end position="28"/>
    </location>
</feature>
<gene>
    <name evidence="3" type="ORF">GSTENG00009236001</name>
</gene>
<organism evidence="3">
    <name type="scientific">Tetraodon nigroviridis</name>
    <name type="common">Spotted green pufferfish</name>
    <name type="synonym">Chelonodon nigroviridis</name>
    <dbReference type="NCBI Taxonomy" id="99883"/>
    <lineage>
        <taxon>Eukaryota</taxon>
        <taxon>Metazoa</taxon>
        <taxon>Chordata</taxon>
        <taxon>Craniata</taxon>
        <taxon>Vertebrata</taxon>
        <taxon>Euteleostomi</taxon>
        <taxon>Actinopterygii</taxon>
        <taxon>Neopterygii</taxon>
        <taxon>Teleostei</taxon>
        <taxon>Neoteleostei</taxon>
        <taxon>Acanthomorphata</taxon>
        <taxon>Eupercaria</taxon>
        <taxon>Tetraodontiformes</taxon>
        <taxon>Tetradontoidea</taxon>
        <taxon>Tetraodontidae</taxon>
        <taxon>Tetraodon</taxon>
    </lineage>
</organism>
<name>Q4T0N3_TETNG</name>
<feature type="compositionally biased region" description="Polar residues" evidence="1">
    <location>
        <begin position="44"/>
        <end position="74"/>
    </location>
</feature>
<proteinExistence type="predicted"/>
<reference evidence="3" key="1">
    <citation type="journal article" date="2004" name="Nature">
        <title>Genome duplication in the teleost fish Tetraodon nigroviridis reveals the early vertebrate proto-karyotype.</title>
        <authorList>
            <person name="Jaillon O."/>
            <person name="Aury J.-M."/>
            <person name="Brunet F."/>
            <person name="Petit J.-L."/>
            <person name="Stange-Thomann N."/>
            <person name="Mauceli E."/>
            <person name="Bouneau L."/>
            <person name="Fischer C."/>
            <person name="Ozouf-Costaz C."/>
            <person name="Bernot A."/>
            <person name="Nicaud S."/>
            <person name="Jaffe D."/>
            <person name="Fisher S."/>
            <person name="Lutfalla G."/>
            <person name="Dossat C."/>
            <person name="Segurens B."/>
            <person name="Dasilva C."/>
            <person name="Salanoubat M."/>
            <person name="Levy M."/>
            <person name="Boudet N."/>
            <person name="Castellano S."/>
            <person name="Anthouard V."/>
            <person name="Jubin C."/>
            <person name="Castelli V."/>
            <person name="Katinka M."/>
            <person name="Vacherie B."/>
            <person name="Biemont C."/>
            <person name="Skalli Z."/>
            <person name="Cattolico L."/>
            <person name="Poulain J."/>
            <person name="De Berardinis V."/>
            <person name="Cruaud C."/>
            <person name="Duprat S."/>
            <person name="Brottier P."/>
            <person name="Coutanceau J.-P."/>
            <person name="Gouzy J."/>
            <person name="Parra G."/>
            <person name="Lardier G."/>
            <person name="Chapple C."/>
            <person name="McKernan K.J."/>
            <person name="McEwan P."/>
            <person name="Bosak S."/>
            <person name="Kellis M."/>
            <person name="Volff J.-N."/>
            <person name="Guigo R."/>
            <person name="Zody M.C."/>
            <person name="Mesirov J."/>
            <person name="Lindblad-Toh K."/>
            <person name="Birren B."/>
            <person name="Nusbaum C."/>
            <person name="Kahn D."/>
            <person name="Robinson-Rechavi M."/>
            <person name="Laudet V."/>
            <person name="Schachter V."/>
            <person name="Quetier F."/>
            <person name="Saurin W."/>
            <person name="Scarpelli C."/>
            <person name="Wincker P."/>
            <person name="Lander E.S."/>
            <person name="Weissenbach J."/>
            <person name="Roest Crollius H."/>
        </authorList>
    </citation>
    <scope>NUCLEOTIDE SEQUENCE [LARGE SCALE GENOMIC DNA]</scope>
</reference>
<keyword evidence="2" id="KW-0732">Signal</keyword>
<dbReference type="AlphaFoldDB" id="Q4T0N3"/>
<feature type="chain" id="PRO_5004244212" evidence="2">
    <location>
        <begin position="29"/>
        <end position="102"/>
    </location>
</feature>
<evidence type="ECO:0000256" key="1">
    <source>
        <dbReference type="SAM" id="MobiDB-lite"/>
    </source>
</evidence>
<dbReference type="EMBL" id="CAAE01010919">
    <property type="protein sequence ID" value="CAF93549.1"/>
    <property type="molecule type" value="Genomic_DNA"/>
</dbReference>
<feature type="region of interest" description="Disordered" evidence="1">
    <location>
        <begin position="25"/>
        <end position="85"/>
    </location>
</feature>
<sequence length="102" mass="11010">MSPTPDRCLWRRLCLLLGAAVLVGGSTPAPEEEAWSPTEEPMGSTVQLQPDLQTEVQTQPTEAPAPGTSSEPTGQSGGPGRVPLERFKSRFLKVQRFPVPLE</sequence>
<evidence type="ECO:0000313" key="3">
    <source>
        <dbReference type="EMBL" id="CAF93549.1"/>
    </source>
</evidence>